<accession>A0A558CD88</accession>
<dbReference type="AlphaFoldDB" id="A0A558CD88"/>
<protein>
    <submittedName>
        <fullName evidence="1">Integrase</fullName>
    </submittedName>
</protein>
<evidence type="ECO:0000313" key="2">
    <source>
        <dbReference type="Proteomes" id="UP000320011"/>
    </source>
</evidence>
<dbReference type="OrthoDB" id="1822491at2"/>
<proteinExistence type="predicted"/>
<reference evidence="1 2" key="2">
    <citation type="submission" date="2019-08" db="EMBL/GenBank/DDBJ databases">
        <title>Amycolatopsis acidicola sp. nov., isolated from peat swamp forest soil.</title>
        <authorList>
            <person name="Srisuk N."/>
        </authorList>
    </citation>
    <scope>NUCLEOTIDE SEQUENCE [LARGE SCALE GENOMIC DNA]</scope>
    <source>
        <strain evidence="1 2">TBRC 6029</strain>
    </source>
</reference>
<name>A0A558CD88_9PSEU</name>
<gene>
    <name evidence="1" type="ORF">FNH05_19855</name>
</gene>
<sequence length="55" mass="5913">MIGPIIAANDYQSYADAGFTLRTYTHLVASSHERARQAIDAVFGRPESSDGLEAA</sequence>
<comment type="caution">
    <text evidence="1">The sequence shown here is derived from an EMBL/GenBank/DDBJ whole genome shotgun (WGS) entry which is preliminary data.</text>
</comment>
<dbReference type="Proteomes" id="UP000320011">
    <property type="component" value="Unassembled WGS sequence"/>
</dbReference>
<dbReference type="EMBL" id="VJWX01000199">
    <property type="protein sequence ID" value="TVT46739.1"/>
    <property type="molecule type" value="Genomic_DNA"/>
</dbReference>
<reference evidence="1 2" key="1">
    <citation type="submission" date="2019-07" db="EMBL/GenBank/DDBJ databases">
        <authorList>
            <person name="Duangmal K."/>
            <person name="Teo W.F.A."/>
        </authorList>
    </citation>
    <scope>NUCLEOTIDE SEQUENCE [LARGE SCALE GENOMIC DNA]</scope>
    <source>
        <strain evidence="1 2">TBRC 6029</strain>
    </source>
</reference>
<organism evidence="1 2">
    <name type="scientific">Amycolatopsis rhizosphaerae</name>
    <dbReference type="NCBI Taxonomy" id="2053003"/>
    <lineage>
        <taxon>Bacteria</taxon>
        <taxon>Bacillati</taxon>
        <taxon>Actinomycetota</taxon>
        <taxon>Actinomycetes</taxon>
        <taxon>Pseudonocardiales</taxon>
        <taxon>Pseudonocardiaceae</taxon>
        <taxon>Amycolatopsis</taxon>
    </lineage>
</organism>
<evidence type="ECO:0000313" key="1">
    <source>
        <dbReference type="EMBL" id="TVT46739.1"/>
    </source>
</evidence>
<keyword evidence="2" id="KW-1185">Reference proteome</keyword>